<dbReference type="RefSeq" id="WP_165328858.1">
    <property type="nucleotide sequence ID" value="NZ_CP049109.1"/>
</dbReference>
<protein>
    <submittedName>
        <fullName evidence="4">Histone deacetylase</fullName>
    </submittedName>
</protein>
<dbReference type="GO" id="GO:0004407">
    <property type="term" value="F:histone deacetylase activity"/>
    <property type="evidence" value="ECO:0007669"/>
    <property type="project" value="InterPro"/>
</dbReference>
<dbReference type="InterPro" id="IPR023801">
    <property type="entry name" value="His_deacetylse_dom"/>
</dbReference>
<dbReference type="EMBL" id="CP049109">
    <property type="protein sequence ID" value="QIG81936.1"/>
    <property type="molecule type" value="Genomic_DNA"/>
</dbReference>
<name>A0A6G6YBH8_9SPHN</name>
<dbReference type="AlphaFoldDB" id="A0A6G6YBH8"/>
<dbReference type="Proteomes" id="UP000501568">
    <property type="component" value="Chromosome"/>
</dbReference>
<dbReference type="GO" id="GO:0040029">
    <property type="term" value="P:epigenetic regulation of gene expression"/>
    <property type="evidence" value="ECO:0007669"/>
    <property type="project" value="TreeGrafter"/>
</dbReference>
<dbReference type="CDD" id="cd09993">
    <property type="entry name" value="HDAC_classIV"/>
    <property type="match status" value="1"/>
</dbReference>
<evidence type="ECO:0000256" key="1">
    <source>
        <dbReference type="ARBA" id="ARBA00005947"/>
    </source>
</evidence>
<dbReference type="Gene3D" id="3.40.800.20">
    <property type="entry name" value="Histone deacetylase domain"/>
    <property type="match status" value="1"/>
</dbReference>
<comment type="similarity">
    <text evidence="1">Belongs to the histone deacetylase family.</text>
</comment>
<evidence type="ECO:0000313" key="4">
    <source>
        <dbReference type="EMBL" id="QIG81936.1"/>
    </source>
</evidence>
<keyword evidence="2" id="KW-0378">Hydrolase</keyword>
<organism evidence="4 5">
    <name type="scientific">Stakelama tenebrarum</name>
    <dbReference type="NCBI Taxonomy" id="2711215"/>
    <lineage>
        <taxon>Bacteria</taxon>
        <taxon>Pseudomonadati</taxon>
        <taxon>Pseudomonadota</taxon>
        <taxon>Alphaproteobacteria</taxon>
        <taxon>Sphingomonadales</taxon>
        <taxon>Sphingomonadaceae</taxon>
        <taxon>Stakelama</taxon>
    </lineage>
</organism>
<dbReference type="PANTHER" id="PTHR10625:SF19">
    <property type="entry name" value="HISTONE DEACETYLASE 12"/>
    <property type="match status" value="1"/>
</dbReference>
<accession>A0A6G6YBH8</accession>
<dbReference type="InterPro" id="IPR037138">
    <property type="entry name" value="His_deacetylse_dom_sf"/>
</dbReference>
<dbReference type="InterPro" id="IPR000286">
    <property type="entry name" value="HDACs"/>
</dbReference>
<evidence type="ECO:0000259" key="3">
    <source>
        <dbReference type="Pfam" id="PF00850"/>
    </source>
</evidence>
<dbReference type="KEGG" id="spzr:G5C33_13065"/>
<dbReference type="InterPro" id="IPR023696">
    <property type="entry name" value="Ureohydrolase_dom_sf"/>
</dbReference>
<reference evidence="4 5" key="1">
    <citation type="submission" date="2020-02" db="EMBL/GenBank/DDBJ databases">
        <authorList>
            <person name="Zheng R.K."/>
            <person name="Sun C.M."/>
        </authorList>
    </citation>
    <scope>NUCLEOTIDE SEQUENCE [LARGE SCALE GENOMIC DNA]</scope>
    <source>
        <strain evidence="5">zrk23</strain>
    </source>
</reference>
<gene>
    <name evidence="4" type="ORF">G5C33_13065</name>
</gene>
<proteinExistence type="inferred from homology"/>
<evidence type="ECO:0000256" key="2">
    <source>
        <dbReference type="ARBA" id="ARBA00022801"/>
    </source>
</evidence>
<dbReference type="InterPro" id="IPR044150">
    <property type="entry name" value="HDAC_classIV"/>
</dbReference>
<dbReference type="GO" id="GO:0016787">
    <property type="term" value="F:hydrolase activity"/>
    <property type="evidence" value="ECO:0007669"/>
    <property type="project" value="UniProtKB-KW"/>
</dbReference>
<dbReference type="PRINTS" id="PR01270">
    <property type="entry name" value="HDASUPER"/>
</dbReference>
<dbReference type="PANTHER" id="PTHR10625">
    <property type="entry name" value="HISTONE DEACETYLASE HDAC1-RELATED"/>
    <property type="match status" value="1"/>
</dbReference>
<dbReference type="SUPFAM" id="SSF52768">
    <property type="entry name" value="Arginase/deacetylase"/>
    <property type="match status" value="1"/>
</dbReference>
<dbReference type="Pfam" id="PF00850">
    <property type="entry name" value="Hist_deacetyl"/>
    <property type="match status" value="1"/>
</dbReference>
<feature type="domain" description="Histone deacetylase" evidence="3">
    <location>
        <begin position="31"/>
        <end position="290"/>
    </location>
</feature>
<sequence>MIPIVHHPEYVAPAPARSTYQWNKNGLVRDLLRDAGAELVWHEPEAMPTQWLEAVHDPEYVAEILETRVPLHKTRRIGFPVTPPVASRARIVPGGTWLAAKLALEHGFAANTAGGSHHALADTGAGFCIFNDLAIAAVRLAEEGSVPRILIVDCDVHQGDGTASLLAGRHDIATYSIHAEKNFPARKARSTLDVPLADGTGDAAYLATLRETLTPLVDSFAPAMILYQAGVDPFAEDRLGRLSLTRDGLIARDHWIGQFAAARGLPLASVLGGGYGVDAMEVSRRHVTSILALGTGYAQADIASVRGFSTLGFDGERRRAPATQ</sequence>
<keyword evidence="5" id="KW-1185">Reference proteome</keyword>
<evidence type="ECO:0000313" key="5">
    <source>
        <dbReference type="Proteomes" id="UP000501568"/>
    </source>
</evidence>